<evidence type="ECO:0000256" key="3">
    <source>
        <dbReference type="ARBA" id="ARBA00022692"/>
    </source>
</evidence>
<protein>
    <submittedName>
        <fullName evidence="7">Lysine transporter LysE</fullName>
    </submittedName>
    <submittedName>
        <fullName evidence="8">Putative LysE/RhtB family amino acid efflux pump</fullName>
    </submittedName>
</protein>
<feature type="transmembrane region" description="Helical" evidence="6">
    <location>
        <begin position="144"/>
        <end position="170"/>
    </location>
</feature>
<name>A0A0F5LR06_9HYPH</name>
<keyword evidence="9" id="KW-1185">Reference proteome</keyword>
<comment type="subcellular location">
    <subcellularLocation>
        <location evidence="1">Cell membrane</location>
        <topology evidence="1">Multi-pass membrane protein</topology>
    </subcellularLocation>
</comment>
<keyword evidence="4 6" id="KW-1133">Transmembrane helix</keyword>
<dbReference type="Pfam" id="PF01810">
    <property type="entry name" value="LysE"/>
    <property type="match status" value="1"/>
</dbReference>
<evidence type="ECO:0000256" key="6">
    <source>
        <dbReference type="SAM" id="Phobius"/>
    </source>
</evidence>
<evidence type="ECO:0000313" key="9">
    <source>
        <dbReference type="Proteomes" id="UP000033608"/>
    </source>
</evidence>
<feature type="transmembrane region" description="Helical" evidence="6">
    <location>
        <begin position="6"/>
        <end position="28"/>
    </location>
</feature>
<dbReference type="OrthoDB" id="7874789at2"/>
<dbReference type="RefSeq" id="WP_046135495.1">
    <property type="nucleotide sequence ID" value="NZ_FQVC01000017.1"/>
</dbReference>
<evidence type="ECO:0000313" key="7">
    <source>
        <dbReference type="EMBL" id="KKB84092.1"/>
    </source>
</evidence>
<keyword evidence="5 6" id="KW-0472">Membrane</keyword>
<dbReference type="PATRIC" id="fig|1121477.3.peg.3549"/>
<dbReference type="STRING" id="1121477.SAMN02745223_03864"/>
<dbReference type="AlphaFoldDB" id="A0A0F5LR06"/>
<sequence>MLELLFAKSFLLGLAVAAPVGPIGALCINRTLERGFWAGVAGGLGTAIADAAFAVLAALGFAAFAALLARINTPLTLIGGVFLIWLGWRGLQPRPLAIAARVGALDLLSTVASTFVLTITNPVTILFFAAMFAGLGLGDNPDALSAGIVVAGVFLGSLAWWFLLSGIVALLRKRLPESFARWVSLISGGVLIAFGMVAIGSVVMQLG</sequence>
<dbReference type="EMBL" id="LAJF01000083">
    <property type="protein sequence ID" value="KKB84092.1"/>
    <property type="molecule type" value="Genomic_DNA"/>
</dbReference>
<keyword evidence="2" id="KW-1003">Cell membrane</keyword>
<feature type="transmembrane region" description="Helical" evidence="6">
    <location>
        <begin position="107"/>
        <end position="132"/>
    </location>
</feature>
<evidence type="ECO:0000256" key="1">
    <source>
        <dbReference type="ARBA" id="ARBA00004651"/>
    </source>
</evidence>
<evidence type="ECO:0000256" key="5">
    <source>
        <dbReference type="ARBA" id="ARBA00023136"/>
    </source>
</evidence>
<gene>
    <name evidence="8" type="ORF">SAMN02745223_03864</name>
    <name evidence="7" type="ORF">VW29_11975</name>
</gene>
<reference evidence="7 9" key="1">
    <citation type="submission" date="2015-03" db="EMBL/GenBank/DDBJ databases">
        <authorList>
            <person name="Hassan Y.I."/>
            <person name="Lepp D."/>
            <person name="Zhou T."/>
        </authorList>
    </citation>
    <scope>NUCLEOTIDE SEQUENCE [LARGE SCALE GENOMIC DNA]</scope>
    <source>
        <strain evidence="7 9">DSM 17137</strain>
    </source>
</reference>
<dbReference type="GO" id="GO:0005886">
    <property type="term" value="C:plasma membrane"/>
    <property type="evidence" value="ECO:0007669"/>
    <property type="project" value="UniProtKB-SubCell"/>
</dbReference>
<organism evidence="7 9">
    <name type="scientific">Devosia limi DSM 17137</name>
    <dbReference type="NCBI Taxonomy" id="1121477"/>
    <lineage>
        <taxon>Bacteria</taxon>
        <taxon>Pseudomonadati</taxon>
        <taxon>Pseudomonadota</taxon>
        <taxon>Alphaproteobacteria</taxon>
        <taxon>Hyphomicrobiales</taxon>
        <taxon>Devosiaceae</taxon>
        <taxon>Devosia</taxon>
    </lineage>
</organism>
<dbReference type="PANTHER" id="PTHR30086:SF20">
    <property type="entry name" value="ARGININE EXPORTER PROTEIN ARGO-RELATED"/>
    <property type="match status" value="1"/>
</dbReference>
<evidence type="ECO:0000313" key="8">
    <source>
        <dbReference type="EMBL" id="SHF91157.1"/>
    </source>
</evidence>
<dbReference type="Proteomes" id="UP000033608">
    <property type="component" value="Unassembled WGS sequence"/>
</dbReference>
<feature type="transmembrane region" description="Helical" evidence="6">
    <location>
        <begin position="182"/>
        <end position="204"/>
    </location>
</feature>
<reference evidence="8 10" key="2">
    <citation type="submission" date="2016-11" db="EMBL/GenBank/DDBJ databases">
        <authorList>
            <person name="Jaros S."/>
            <person name="Januszkiewicz K."/>
            <person name="Wedrychowicz H."/>
        </authorList>
    </citation>
    <scope>NUCLEOTIDE SEQUENCE [LARGE SCALE GENOMIC DNA]</scope>
    <source>
        <strain evidence="8 10">DSM 17137</strain>
    </source>
</reference>
<accession>A0A0F5LR06</accession>
<evidence type="ECO:0000313" key="10">
    <source>
        <dbReference type="Proteomes" id="UP000184533"/>
    </source>
</evidence>
<keyword evidence="3 6" id="KW-0812">Transmembrane</keyword>
<dbReference type="GO" id="GO:0015171">
    <property type="term" value="F:amino acid transmembrane transporter activity"/>
    <property type="evidence" value="ECO:0007669"/>
    <property type="project" value="TreeGrafter"/>
</dbReference>
<feature type="transmembrane region" description="Helical" evidence="6">
    <location>
        <begin position="35"/>
        <end position="61"/>
    </location>
</feature>
<proteinExistence type="predicted"/>
<dbReference type="InterPro" id="IPR001123">
    <property type="entry name" value="LeuE-type"/>
</dbReference>
<dbReference type="EMBL" id="FQVC01000017">
    <property type="protein sequence ID" value="SHF91157.1"/>
    <property type="molecule type" value="Genomic_DNA"/>
</dbReference>
<dbReference type="PANTHER" id="PTHR30086">
    <property type="entry name" value="ARGININE EXPORTER PROTEIN ARGO"/>
    <property type="match status" value="1"/>
</dbReference>
<evidence type="ECO:0000256" key="2">
    <source>
        <dbReference type="ARBA" id="ARBA00022475"/>
    </source>
</evidence>
<feature type="transmembrane region" description="Helical" evidence="6">
    <location>
        <begin position="67"/>
        <end position="86"/>
    </location>
</feature>
<dbReference type="Proteomes" id="UP000184533">
    <property type="component" value="Unassembled WGS sequence"/>
</dbReference>
<evidence type="ECO:0000256" key="4">
    <source>
        <dbReference type="ARBA" id="ARBA00022989"/>
    </source>
</evidence>